<evidence type="ECO:0000313" key="1">
    <source>
        <dbReference type="EMBL" id="GFK94762.1"/>
    </source>
</evidence>
<comment type="caution">
    <text evidence="1">The sequence shown here is derived from an EMBL/GenBank/DDBJ whole genome shotgun (WGS) entry which is preliminary data.</text>
</comment>
<evidence type="ECO:0000313" key="2">
    <source>
        <dbReference type="Proteomes" id="UP000494245"/>
    </source>
</evidence>
<dbReference type="RefSeq" id="WP_173085157.1">
    <property type="nucleotide sequence ID" value="NZ_BLTE01000012.1"/>
</dbReference>
<dbReference type="Proteomes" id="UP000494245">
    <property type="component" value="Unassembled WGS sequence"/>
</dbReference>
<organism evidence="1 2">
    <name type="scientific">Fundidesulfovibrio magnetotacticus</name>
    <dbReference type="NCBI Taxonomy" id="2730080"/>
    <lineage>
        <taxon>Bacteria</taxon>
        <taxon>Pseudomonadati</taxon>
        <taxon>Thermodesulfobacteriota</taxon>
        <taxon>Desulfovibrionia</taxon>
        <taxon>Desulfovibrionales</taxon>
        <taxon>Desulfovibrionaceae</taxon>
        <taxon>Fundidesulfovibrio</taxon>
    </lineage>
</organism>
<proteinExistence type="predicted"/>
<protein>
    <submittedName>
        <fullName evidence="1">Uncharacterized protein</fullName>
    </submittedName>
</protein>
<reference evidence="1 2" key="1">
    <citation type="submission" date="2020-04" db="EMBL/GenBank/DDBJ databases">
        <authorList>
            <consortium name="Desulfovibrio sp. FSS-1 genome sequencing consortium"/>
            <person name="Shimoshige H."/>
            <person name="Kobayashi H."/>
            <person name="Maekawa T."/>
        </authorList>
    </citation>
    <scope>NUCLEOTIDE SEQUENCE [LARGE SCALE GENOMIC DNA]</scope>
    <source>
        <strain evidence="1 2">SIID29052-01</strain>
    </source>
</reference>
<dbReference type="EMBL" id="BLTE01000012">
    <property type="protein sequence ID" value="GFK94762.1"/>
    <property type="molecule type" value="Genomic_DNA"/>
</dbReference>
<reference evidence="1 2" key="2">
    <citation type="submission" date="2020-05" db="EMBL/GenBank/DDBJ databases">
        <title>Draft genome sequence of Desulfovibrio sp. strainFSS-1.</title>
        <authorList>
            <person name="Shimoshige H."/>
            <person name="Kobayashi H."/>
            <person name="Maekawa T."/>
        </authorList>
    </citation>
    <scope>NUCLEOTIDE SEQUENCE [LARGE SCALE GENOMIC DNA]</scope>
    <source>
        <strain evidence="1 2">SIID29052-01</strain>
    </source>
</reference>
<sequence length="129" mass="12817">MADPTVYGVPATPLGLTLEGEGSTGLQTILDVPSGNGMVIGRLRATSSATGDATLQFVATVNGEDRVIAEAPVPLGAGTDGSSSYVDLLSNLNAGLAYQVGVGETIRVKAKTAVSGGNVYITGIAVPLA</sequence>
<dbReference type="AlphaFoldDB" id="A0A6V8LQG6"/>
<name>A0A6V8LQG6_9BACT</name>
<keyword evidence="2" id="KW-1185">Reference proteome</keyword>
<accession>A0A6V8LQG6</accession>
<gene>
    <name evidence="1" type="ORF">NNJEOMEG_02609</name>
</gene>